<dbReference type="HOGENOM" id="CLU_2689260_0_0_1"/>
<evidence type="ECO:0000313" key="2">
    <source>
        <dbReference type="Proteomes" id="UP000053989"/>
    </source>
</evidence>
<dbReference type="InParanoid" id="A0A0C3D5T9"/>
<sequence length="74" mass="8489">MDSARVREVPLVLELSLRLAKPFGLIKWRVSMIECSGFFEALRPEEGGRDFDRRLLLMFPEPPLPEDDTILDSA</sequence>
<proteinExistence type="predicted"/>
<dbReference type="AlphaFoldDB" id="A0A0C3D5T9"/>
<dbReference type="Proteomes" id="UP000053989">
    <property type="component" value="Unassembled WGS sequence"/>
</dbReference>
<name>A0A0C3D5T9_9AGAM</name>
<dbReference type="EMBL" id="KN822255">
    <property type="protein sequence ID" value="KIM51471.1"/>
    <property type="molecule type" value="Genomic_DNA"/>
</dbReference>
<reference evidence="2" key="2">
    <citation type="submission" date="2015-01" db="EMBL/GenBank/DDBJ databases">
        <title>Evolutionary Origins and Diversification of the Mycorrhizal Mutualists.</title>
        <authorList>
            <consortium name="DOE Joint Genome Institute"/>
            <consortium name="Mycorrhizal Genomics Consortium"/>
            <person name="Kohler A."/>
            <person name="Kuo A."/>
            <person name="Nagy L.G."/>
            <person name="Floudas D."/>
            <person name="Copeland A."/>
            <person name="Barry K.W."/>
            <person name="Cichocki N."/>
            <person name="Veneault-Fourrey C."/>
            <person name="LaButti K."/>
            <person name="Lindquist E.A."/>
            <person name="Lipzen A."/>
            <person name="Lundell T."/>
            <person name="Morin E."/>
            <person name="Murat C."/>
            <person name="Riley R."/>
            <person name="Ohm R."/>
            <person name="Sun H."/>
            <person name="Tunlid A."/>
            <person name="Henrissat B."/>
            <person name="Grigoriev I.V."/>
            <person name="Hibbett D.S."/>
            <person name="Martin F."/>
        </authorList>
    </citation>
    <scope>NUCLEOTIDE SEQUENCE [LARGE SCALE GENOMIC DNA]</scope>
    <source>
        <strain evidence="2">Foug A</strain>
    </source>
</reference>
<evidence type="ECO:0000313" key="1">
    <source>
        <dbReference type="EMBL" id="KIM51471.1"/>
    </source>
</evidence>
<organism evidence="1 2">
    <name type="scientific">Scleroderma citrinum Foug A</name>
    <dbReference type="NCBI Taxonomy" id="1036808"/>
    <lineage>
        <taxon>Eukaryota</taxon>
        <taxon>Fungi</taxon>
        <taxon>Dikarya</taxon>
        <taxon>Basidiomycota</taxon>
        <taxon>Agaricomycotina</taxon>
        <taxon>Agaricomycetes</taxon>
        <taxon>Agaricomycetidae</taxon>
        <taxon>Boletales</taxon>
        <taxon>Sclerodermatineae</taxon>
        <taxon>Sclerodermataceae</taxon>
        <taxon>Scleroderma</taxon>
    </lineage>
</organism>
<protein>
    <submittedName>
        <fullName evidence="1">Uncharacterized protein</fullName>
    </submittedName>
</protein>
<keyword evidence="2" id="KW-1185">Reference proteome</keyword>
<accession>A0A0C3D5T9</accession>
<reference evidence="1 2" key="1">
    <citation type="submission" date="2014-04" db="EMBL/GenBank/DDBJ databases">
        <authorList>
            <consortium name="DOE Joint Genome Institute"/>
            <person name="Kuo A."/>
            <person name="Kohler A."/>
            <person name="Nagy L.G."/>
            <person name="Floudas D."/>
            <person name="Copeland A."/>
            <person name="Barry K.W."/>
            <person name="Cichocki N."/>
            <person name="Veneault-Fourrey C."/>
            <person name="LaButti K."/>
            <person name="Lindquist E.A."/>
            <person name="Lipzen A."/>
            <person name="Lundell T."/>
            <person name="Morin E."/>
            <person name="Murat C."/>
            <person name="Sun H."/>
            <person name="Tunlid A."/>
            <person name="Henrissat B."/>
            <person name="Grigoriev I.V."/>
            <person name="Hibbett D.S."/>
            <person name="Martin F."/>
            <person name="Nordberg H.P."/>
            <person name="Cantor M.N."/>
            <person name="Hua S.X."/>
        </authorList>
    </citation>
    <scope>NUCLEOTIDE SEQUENCE [LARGE SCALE GENOMIC DNA]</scope>
    <source>
        <strain evidence="1 2">Foug A</strain>
    </source>
</reference>
<gene>
    <name evidence="1" type="ORF">SCLCIDRAFT_1224484</name>
</gene>